<dbReference type="EMBL" id="JAZDWU010000004">
    <property type="protein sequence ID" value="KAL0003795.1"/>
    <property type="molecule type" value="Genomic_DNA"/>
</dbReference>
<accession>A0AAW2CZR6</accession>
<evidence type="ECO:0000313" key="1">
    <source>
        <dbReference type="EMBL" id="KAL0003795.1"/>
    </source>
</evidence>
<gene>
    <name evidence="1" type="ORF">SO802_011356</name>
</gene>
<keyword evidence="2" id="KW-1185">Reference proteome</keyword>
<proteinExistence type="predicted"/>
<dbReference type="Proteomes" id="UP001459277">
    <property type="component" value="Unassembled WGS sequence"/>
</dbReference>
<dbReference type="AlphaFoldDB" id="A0AAW2CZR6"/>
<name>A0AAW2CZR6_9ROSI</name>
<evidence type="ECO:0000313" key="2">
    <source>
        <dbReference type="Proteomes" id="UP001459277"/>
    </source>
</evidence>
<organism evidence="1 2">
    <name type="scientific">Lithocarpus litseifolius</name>
    <dbReference type="NCBI Taxonomy" id="425828"/>
    <lineage>
        <taxon>Eukaryota</taxon>
        <taxon>Viridiplantae</taxon>
        <taxon>Streptophyta</taxon>
        <taxon>Embryophyta</taxon>
        <taxon>Tracheophyta</taxon>
        <taxon>Spermatophyta</taxon>
        <taxon>Magnoliopsida</taxon>
        <taxon>eudicotyledons</taxon>
        <taxon>Gunneridae</taxon>
        <taxon>Pentapetalae</taxon>
        <taxon>rosids</taxon>
        <taxon>fabids</taxon>
        <taxon>Fagales</taxon>
        <taxon>Fagaceae</taxon>
        <taxon>Lithocarpus</taxon>
    </lineage>
</organism>
<sequence length="129" mass="14579">MSYSSVSQLEIPSQGMIPSQSCLPARGRPFAIANTMIMTSSDNTNKCIEICWCCPSLNTSTLMSPLVRENFSNCLYCLKFRQQKQQQPERQQQLYSHHDNRRLFDSKGREIIAQAKSTITVVASNALKT</sequence>
<comment type="caution">
    <text evidence="1">The sequence shown here is derived from an EMBL/GenBank/DDBJ whole genome shotgun (WGS) entry which is preliminary data.</text>
</comment>
<reference evidence="1 2" key="1">
    <citation type="submission" date="2024-01" db="EMBL/GenBank/DDBJ databases">
        <title>A telomere-to-telomere, gap-free genome of sweet tea (Lithocarpus litseifolius).</title>
        <authorList>
            <person name="Zhou J."/>
        </authorList>
    </citation>
    <scope>NUCLEOTIDE SEQUENCE [LARGE SCALE GENOMIC DNA]</scope>
    <source>
        <strain evidence="1">Zhou-2022a</strain>
        <tissue evidence="1">Leaf</tissue>
    </source>
</reference>
<protein>
    <submittedName>
        <fullName evidence="1">Uncharacterized protein</fullName>
    </submittedName>
</protein>